<feature type="signal peptide" evidence="1">
    <location>
        <begin position="1"/>
        <end position="24"/>
    </location>
</feature>
<protein>
    <recommendedName>
        <fullName evidence="4">Pyrrolo-quinoline quinone</fullName>
    </recommendedName>
</protein>
<proteinExistence type="predicted"/>
<organism evidence="2 3">
    <name type="scientific">Mycobacterium dioxanotrophicus</name>
    <dbReference type="NCBI Taxonomy" id="482462"/>
    <lineage>
        <taxon>Bacteria</taxon>
        <taxon>Bacillati</taxon>
        <taxon>Actinomycetota</taxon>
        <taxon>Actinomycetes</taxon>
        <taxon>Mycobacteriales</taxon>
        <taxon>Mycobacteriaceae</taxon>
        <taxon>Mycobacterium</taxon>
    </lineage>
</organism>
<keyword evidence="3" id="KW-1185">Reference proteome</keyword>
<keyword evidence="1" id="KW-0732">Signal</keyword>
<evidence type="ECO:0000256" key="1">
    <source>
        <dbReference type="SAM" id="SignalP"/>
    </source>
</evidence>
<sequence>MTVRPLSRLLRRCLAVLTVLVLVSCGGKTTQGQPQSEALALDLPQQTLLAQSMRQLPVPGWTVTVDQLGLPPGTVARPVGNVGDLGVFLGITDEGWWLLGLDVTSGKRTFGPVRLGPAGNATNFNCFVNGPPMVLCVRQPADLNVPSTAWVVDTSSGEMVYDGPTDLRVAGRQGQPNLEQLGEYAIAIVIGVGIYGVGAHGELTWFVPGDGGLTSQFSVRHRDTVPSTLAVQGSGRVADVVFSVVDGHVVKPDIAPGTDLGRAVVYQGGFGYEYTVAGDYTTERVAFFDHTGKKLSEPRVEGTLENRSLDIPLVGSKTNDVVLTLDGQRVLGLPPSGPSPYARLIGSRFLVSADAKQRVWQQFDLRTGEAGKTCEGESLWTYYIGSDGEVVVARDEGDGLVQGVDLTTCAVLWSIPGPAPSEAKEVWKVHTTLVQRTDDKLFSLVAPK</sequence>
<accession>A0A1Y0CBJ3</accession>
<dbReference type="AlphaFoldDB" id="A0A1Y0CBJ3"/>
<feature type="chain" id="PRO_5038938401" description="Pyrrolo-quinoline quinone" evidence="1">
    <location>
        <begin position="25"/>
        <end position="448"/>
    </location>
</feature>
<dbReference type="KEGG" id="mdx:BTO20_30645"/>
<evidence type="ECO:0000313" key="3">
    <source>
        <dbReference type="Proteomes" id="UP000195331"/>
    </source>
</evidence>
<name>A0A1Y0CBJ3_9MYCO</name>
<dbReference type="EMBL" id="CP020809">
    <property type="protein sequence ID" value="ART72335.1"/>
    <property type="molecule type" value="Genomic_DNA"/>
</dbReference>
<dbReference type="OrthoDB" id="4609397at2"/>
<dbReference type="PROSITE" id="PS51257">
    <property type="entry name" value="PROKAR_LIPOPROTEIN"/>
    <property type="match status" value="1"/>
</dbReference>
<evidence type="ECO:0008006" key="4">
    <source>
        <dbReference type="Google" id="ProtNLM"/>
    </source>
</evidence>
<evidence type="ECO:0000313" key="2">
    <source>
        <dbReference type="EMBL" id="ART72335.1"/>
    </source>
</evidence>
<dbReference type="Proteomes" id="UP000195331">
    <property type="component" value="Chromosome"/>
</dbReference>
<reference evidence="2 3" key="1">
    <citation type="submission" date="2017-04" db="EMBL/GenBank/DDBJ databases">
        <title>Whole Genome Sequence of 1,4-Dioxane Degrading Bacterium Mycobacterium dioxanotrophicus PH-06.</title>
        <authorList>
            <person name="He Y."/>
        </authorList>
    </citation>
    <scope>NUCLEOTIDE SEQUENCE [LARGE SCALE GENOMIC DNA]</scope>
    <source>
        <strain evidence="2 3">PH-06</strain>
    </source>
</reference>
<gene>
    <name evidence="2" type="ORF">BTO20_30645</name>
</gene>